<evidence type="ECO:0000313" key="2">
    <source>
        <dbReference type="EMBL" id="GMH11537.1"/>
    </source>
</evidence>
<comment type="caution">
    <text evidence="2">The sequence shown here is derived from an EMBL/GenBank/DDBJ whole genome shotgun (WGS) entry which is preliminary data.</text>
</comment>
<name>A0AAD3SJ20_NEPGR</name>
<sequence length="74" mass="8204">MAEEEKRRKERRERSPTREAAADRPPEFGSGKADEVQWGDGTLSVIGSYAWQEGGGIGAAGRFTHRGVNGDVWW</sequence>
<feature type="region of interest" description="Disordered" evidence="1">
    <location>
        <begin position="1"/>
        <end position="37"/>
    </location>
</feature>
<protein>
    <submittedName>
        <fullName evidence="2">Uncharacterized protein</fullName>
    </submittedName>
</protein>
<proteinExistence type="predicted"/>
<feature type="compositionally biased region" description="Basic and acidic residues" evidence="1">
    <location>
        <begin position="1"/>
        <end position="26"/>
    </location>
</feature>
<accession>A0AAD3SJ20</accession>
<organism evidence="2 3">
    <name type="scientific">Nepenthes gracilis</name>
    <name type="common">Slender pitcher plant</name>
    <dbReference type="NCBI Taxonomy" id="150966"/>
    <lineage>
        <taxon>Eukaryota</taxon>
        <taxon>Viridiplantae</taxon>
        <taxon>Streptophyta</taxon>
        <taxon>Embryophyta</taxon>
        <taxon>Tracheophyta</taxon>
        <taxon>Spermatophyta</taxon>
        <taxon>Magnoliopsida</taxon>
        <taxon>eudicotyledons</taxon>
        <taxon>Gunneridae</taxon>
        <taxon>Pentapetalae</taxon>
        <taxon>Caryophyllales</taxon>
        <taxon>Nepenthaceae</taxon>
        <taxon>Nepenthes</taxon>
    </lineage>
</organism>
<dbReference type="Proteomes" id="UP001279734">
    <property type="component" value="Unassembled WGS sequence"/>
</dbReference>
<gene>
    <name evidence="2" type="ORF">Nepgr_013378</name>
</gene>
<evidence type="ECO:0000313" key="3">
    <source>
        <dbReference type="Proteomes" id="UP001279734"/>
    </source>
</evidence>
<evidence type="ECO:0000256" key="1">
    <source>
        <dbReference type="SAM" id="MobiDB-lite"/>
    </source>
</evidence>
<dbReference type="AlphaFoldDB" id="A0AAD3SJ20"/>
<keyword evidence="3" id="KW-1185">Reference proteome</keyword>
<reference evidence="2" key="1">
    <citation type="submission" date="2023-05" db="EMBL/GenBank/DDBJ databases">
        <title>Nepenthes gracilis genome sequencing.</title>
        <authorList>
            <person name="Fukushima K."/>
        </authorList>
    </citation>
    <scope>NUCLEOTIDE SEQUENCE</scope>
    <source>
        <strain evidence="2">SING2019-196</strain>
    </source>
</reference>
<dbReference type="EMBL" id="BSYO01000011">
    <property type="protein sequence ID" value="GMH11537.1"/>
    <property type="molecule type" value="Genomic_DNA"/>
</dbReference>